<reference evidence="2 3" key="2">
    <citation type="submission" date="2019-09" db="EMBL/GenBank/DDBJ databases">
        <authorList>
            <person name="Jin C."/>
        </authorList>
    </citation>
    <scope>NUCLEOTIDE SEQUENCE [LARGE SCALE GENOMIC DNA]</scope>
    <source>
        <strain evidence="2 3">BN140041</strain>
    </source>
</reference>
<evidence type="ECO:0000313" key="3">
    <source>
        <dbReference type="Proteomes" id="UP000324351"/>
    </source>
</evidence>
<accession>A0A5B1M9U5</accession>
<proteinExistence type="predicted"/>
<dbReference type="RefSeq" id="WP_149748996.1">
    <property type="nucleotide sequence ID" value="NZ_VUJW01000001.1"/>
</dbReference>
<dbReference type="Gene3D" id="2.160.20.80">
    <property type="entry name" value="E3 ubiquitin-protein ligase SopA"/>
    <property type="match status" value="1"/>
</dbReference>
<dbReference type="SUPFAM" id="SSF109854">
    <property type="entry name" value="DinB/YfiT-like putative metalloenzymes"/>
    <property type="match status" value="1"/>
</dbReference>
<dbReference type="Pfam" id="PF00805">
    <property type="entry name" value="Pentapeptide"/>
    <property type="match status" value="1"/>
</dbReference>
<name>A0A5B1M9U5_9ACTN</name>
<evidence type="ECO:0000259" key="1">
    <source>
        <dbReference type="Pfam" id="PF12867"/>
    </source>
</evidence>
<dbReference type="InterPro" id="IPR001646">
    <property type="entry name" value="5peptide_repeat"/>
</dbReference>
<dbReference type="EMBL" id="VUJW01000001">
    <property type="protein sequence ID" value="KAA1429374.1"/>
    <property type="molecule type" value="Genomic_DNA"/>
</dbReference>
<dbReference type="Pfam" id="PF12867">
    <property type="entry name" value="DinB_2"/>
    <property type="match status" value="1"/>
</dbReference>
<dbReference type="Gene3D" id="1.20.120.450">
    <property type="entry name" value="dinb family like domain"/>
    <property type="match status" value="1"/>
</dbReference>
<reference evidence="2 3" key="1">
    <citation type="submission" date="2019-09" db="EMBL/GenBank/DDBJ databases">
        <title>Nocardioides panacisoli sp. nov., isolated from the soil of a ginseng field.</title>
        <authorList>
            <person name="Cho C."/>
        </authorList>
    </citation>
    <scope>NUCLEOTIDE SEQUENCE [LARGE SCALE GENOMIC DNA]</scope>
    <source>
        <strain evidence="2 3">BN140041</strain>
    </source>
</reference>
<organism evidence="2 3">
    <name type="scientific">Nocardioides antri</name>
    <dbReference type="NCBI Taxonomy" id="2607659"/>
    <lineage>
        <taxon>Bacteria</taxon>
        <taxon>Bacillati</taxon>
        <taxon>Actinomycetota</taxon>
        <taxon>Actinomycetes</taxon>
        <taxon>Propionibacteriales</taxon>
        <taxon>Nocardioidaceae</taxon>
        <taxon>Nocardioides</taxon>
    </lineage>
</organism>
<dbReference type="InterPro" id="IPR024775">
    <property type="entry name" value="DinB-like"/>
</dbReference>
<sequence>MAEFTQQDLSGSRFEQVDLRGSTFTDVYLNDIVVRDAILSGMRVNEAILDDVEINAEIRNVRINGVDVAPLVEAELDRRYPQRPKMRPTTAAGFVEAWEILGRLWAGTIDRARTLPPAMLHESVDGEWSFIQTLRHLSFATAAWVGRGILGDLTPWHPLDLPWDGMPDKPGIPRDREARPDLDTVLALRAERRAMVASVLEGLTDERLASLITPPPGDSWPPSEEMPLSEPLRVVLNEEWQHRLYAERDLDELERRVRA</sequence>
<comment type="caution">
    <text evidence="2">The sequence shown here is derived from an EMBL/GenBank/DDBJ whole genome shotgun (WGS) entry which is preliminary data.</text>
</comment>
<dbReference type="SUPFAM" id="SSF141571">
    <property type="entry name" value="Pentapeptide repeat-like"/>
    <property type="match status" value="1"/>
</dbReference>
<dbReference type="InterPro" id="IPR034660">
    <property type="entry name" value="DinB/YfiT-like"/>
</dbReference>
<evidence type="ECO:0000313" key="2">
    <source>
        <dbReference type="EMBL" id="KAA1429374.1"/>
    </source>
</evidence>
<keyword evidence="3" id="KW-1185">Reference proteome</keyword>
<gene>
    <name evidence="2" type="ORF">F0U47_04100</name>
</gene>
<protein>
    <submittedName>
        <fullName evidence="2">DinB family protein</fullName>
    </submittedName>
</protein>
<dbReference type="Proteomes" id="UP000324351">
    <property type="component" value="Unassembled WGS sequence"/>
</dbReference>
<feature type="domain" description="DinB-like" evidence="1">
    <location>
        <begin position="103"/>
        <end position="245"/>
    </location>
</feature>
<dbReference type="AlphaFoldDB" id="A0A5B1M9U5"/>